<evidence type="ECO:0000256" key="5">
    <source>
        <dbReference type="ARBA" id="ARBA00022989"/>
    </source>
</evidence>
<gene>
    <name evidence="8" type="ORF">ACFQB0_05975</name>
</gene>
<evidence type="ECO:0000256" key="6">
    <source>
        <dbReference type="ARBA" id="ARBA00023136"/>
    </source>
</evidence>
<keyword evidence="5 7" id="KW-1133">Transmembrane helix</keyword>
<keyword evidence="6 7" id="KW-0472">Membrane</keyword>
<dbReference type="RefSeq" id="WP_386728752.1">
    <property type="nucleotide sequence ID" value="NZ_JBHSTP010000001.1"/>
</dbReference>
<keyword evidence="4 7" id="KW-0812">Transmembrane</keyword>
<feature type="transmembrane region" description="Helical" evidence="7">
    <location>
        <begin position="167"/>
        <end position="187"/>
    </location>
</feature>
<feature type="transmembrane region" description="Helical" evidence="7">
    <location>
        <begin position="12"/>
        <end position="39"/>
    </location>
</feature>
<feature type="transmembrane region" description="Helical" evidence="7">
    <location>
        <begin position="307"/>
        <end position="327"/>
    </location>
</feature>
<evidence type="ECO:0000256" key="1">
    <source>
        <dbReference type="ARBA" id="ARBA00004651"/>
    </source>
</evidence>
<organism evidence="8 9">
    <name type="scientific">Luethyella okanaganae</name>
    <dbReference type="NCBI Taxonomy" id="69372"/>
    <lineage>
        <taxon>Bacteria</taxon>
        <taxon>Bacillati</taxon>
        <taxon>Actinomycetota</taxon>
        <taxon>Actinomycetes</taxon>
        <taxon>Micrococcales</taxon>
        <taxon>Microbacteriaceae</taxon>
        <taxon>Luethyella</taxon>
    </lineage>
</organism>
<feature type="transmembrane region" description="Helical" evidence="7">
    <location>
        <begin position="217"/>
        <end position="239"/>
    </location>
</feature>
<dbReference type="PANTHER" id="PTHR43266">
    <property type="entry name" value="MACROLIDE-EFFLUX PROTEIN"/>
    <property type="match status" value="1"/>
</dbReference>
<feature type="transmembrane region" description="Helical" evidence="7">
    <location>
        <begin position="142"/>
        <end position="161"/>
    </location>
</feature>
<dbReference type="EMBL" id="JBHSTP010000001">
    <property type="protein sequence ID" value="MFC6355651.1"/>
    <property type="molecule type" value="Genomic_DNA"/>
</dbReference>
<evidence type="ECO:0000313" key="8">
    <source>
        <dbReference type="EMBL" id="MFC6355651.1"/>
    </source>
</evidence>
<keyword evidence="9" id="KW-1185">Reference proteome</keyword>
<dbReference type="InterPro" id="IPR036259">
    <property type="entry name" value="MFS_trans_sf"/>
</dbReference>
<comment type="subcellular location">
    <subcellularLocation>
        <location evidence="1">Cell membrane</location>
        <topology evidence="1">Multi-pass membrane protein</topology>
    </subcellularLocation>
</comment>
<keyword evidence="3" id="KW-1003">Cell membrane</keyword>
<dbReference type="CDD" id="cd06173">
    <property type="entry name" value="MFS_MefA_like"/>
    <property type="match status" value="1"/>
</dbReference>
<evidence type="ECO:0000256" key="4">
    <source>
        <dbReference type="ARBA" id="ARBA00022692"/>
    </source>
</evidence>
<feature type="transmembrane region" description="Helical" evidence="7">
    <location>
        <begin position="378"/>
        <end position="396"/>
    </location>
</feature>
<comment type="caution">
    <text evidence="8">The sequence shown here is derived from an EMBL/GenBank/DDBJ whole genome shotgun (WGS) entry which is preliminary data.</text>
</comment>
<reference evidence="9" key="1">
    <citation type="journal article" date="2019" name="Int. J. Syst. Evol. Microbiol.">
        <title>The Global Catalogue of Microorganisms (GCM) 10K type strain sequencing project: providing services to taxonomists for standard genome sequencing and annotation.</title>
        <authorList>
            <consortium name="The Broad Institute Genomics Platform"/>
            <consortium name="The Broad Institute Genome Sequencing Center for Infectious Disease"/>
            <person name="Wu L."/>
            <person name="Ma J."/>
        </authorList>
    </citation>
    <scope>NUCLEOTIDE SEQUENCE [LARGE SCALE GENOMIC DNA]</scope>
    <source>
        <strain evidence="9">CCUG 43304</strain>
    </source>
</reference>
<feature type="transmembrane region" description="Helical" evidence="7">
    <location>
        <begin position="347"/>
        <end position="372"/>
    </location>
</feature>
<feature type="transmembrane region" description="Helical" evidence="7">
    <location>
        <begin position="281"/>
        <end position="301"/>
    </location>
</feature>
<evidence type="ECO:0000256" key="2">
    <source>
        <dbReference type="ARBA" id="ARBA00022448"/>
    </source>
</evidence>
<dbReference type="PANTHER" id="PTHR43266:SF2">
    <property type="entry name" value="MAJOR FACILITATOR SUPERFAMILY (MFS) PROFILE DOMAIN-CONTAINING PROTEIN"/>
    <property type="match status" value="1"/>
</dbReference>
<dbReference type="Proteomes" id="UP001596306">
    <property type="component" value="Unassembled WGS sequence"/>
</dbReference>
<evidence type="ECO:0000256" key="3">
    <source>
        <dbReference type="ARBA" id="ARBA00022475"/>
    </source>
</evidence>
<protein>
    <submittedName>
        <fullName evidence="8">MFS transporter</fullName>
    </submittedName>
</protein>
<dbReference type="SUPFAM" id="SSF103473">
    <property type="entry name" value="MFS general substrate transporter"/>
    <property type="match status" value="1"/>
</dbReference>
<sequence>MIEVLRNPSYRKLFSAQVVALIGTGLLTVALGLLAFDIAGGDAGFVLGTALTIKMLAYVGVAPIIAALTGRIPRKLLLISADVLRAGVAFSLPFVTEVWQVFVLIFVLQAASATFTPAFQAVIPDVLPDEKQYTRALSLSRLAYDLEALASPILAAILLGIMSYHRLFVGTAVGFVASAALVLATVFPRLRPAPQTPFFERLTRGVRVFRRTPELRGLLAMNLVVATSTAMVIVNTVVLVQGLLQRPQTDVALLLAAYGAGSMLVALALPKILDTLPDRPIMLAGATALPIGLIATAALTAVPATGYAWAALLVVWCLLGASTSLILTPSARLLRRSSDEMSRPAVFAAQFSFSHACFILTYPAAGILGSVLGLPTTAVILAAIGILAGVAARLAWHTPSPPSELAAQPSPSAETA</sequence>
<dbReference type="Gene3D" id="1.20.1250.20">
    <property type="entry name" value="MFS general substrate transporter like domains"/>
    <property type="match status" value="2"/>
</dbReference>
<name>A0ABW1VF56_9MICO</name>
<feature type="transmembrane region" description="Helical" evidence="7">
    <location>
        <begin position="45"/>
        <end position="69"/>
    </location>
</feature>
<dbReference type="Pfam" id="PF07690">
    <property type="entry name" value="MFS_1"/>
    <property type="match status" value="1"/>
</dbReference>
<proteinExistence type="predicted"/>
<evidence type="ECO:0000313" key="9">
    <source>
        <dbReference type="Proteomes" id="UP001596306"/>
    </source>
</evidence>
<keyword evidence="2" id="KW-0813">Transport</keyword>
<accession>A0ABW1VF56</accession>
<evidence type="ECO:0000256" key="7">
    <source>
        <dbReference type="SAM" id="Phobius"/>
    </source>
</evidence>
<dbReference type="InterPro" id="IPR011701">
    <property type="entry name" value="MFS"/>
</dbReference>
<feature type="transmembrane region" description="Helical" evidence="7">
    <location>
        <begin position="251"/>
        <end position="269"/>
    </location>
</feature>